<keyword evidence="2" id="KW-0812">Transmembrane</keyword>
<dbReference type="AlphaFoldDB" id="A0A7I4YWV2"/>
<accession>A0A7I4YWV2</accession>
<evidence type="ECO:0000313" key="4">
    <source>
        <dbReference type="WBParaSite" id="HCON_00154870-00001"/>
    </source>
</evidence>
<feature type="transmembrane region" description="Helical" evidence="2">
    <location>
        <begin position="227"/>
        <end position="248"/>
    </location>
</feature>
<evidence type="ECO:0000256" key="1">
    <source>
        <dbReference type="SAM" id="MobiDB-lite"/>
    </source>
</evidence>
<feature type="compositionally biased region" description="Basic and acidic residues" evidence="1">
    <location>
        <begin position="117"/>
        <end position="173"/>
    </location>
</feature>
<proteinExistence type="predicted"/>
<sequence length="378" mass="42000">MPSITLQKAKPKESKSDSGKATQRSTRSTERSPRASSRSLEEFSAKSPKTLPRGSKGLSAGGSPKTTSKGSAEPGHTSSTRPDSKSSNVQLTPVDSKGSAEIPEKERKPTSSSKGSAEGRKDEGSLEAVKLKSDDEKPSKDKNSKQMEAKNIDESKDSKELLDKDSKSREEVQRKRKKRHEEELQYNDERPPEVVLKSVLESMEKAMSARERSETTRADLHSVSRTLCGIVLFTILLVMSTLETFIGATTIGTCPFQPIMPIWLIIFGVLSVLFGVCGLVFALKLNYTGRKALYRDLAMGIMTAFWLIWFILGSYYVYDIYNTVVYEQGHPYYCYPLVYKFTIFIVTVIWVIIGIACCCVCYCVAFLCCHNSSVVVIT</sequence>
<dbReference type="InterPro" id="IPR040350">
    <property type="entry name" value="TMEM272"/>
</dbReference>
<feature type="transmembrane region" description="Helical" evidence="2">
    <location>
        <begin position="260"/>
        <end position="285"/>
    </location>
</feature>
<feature type="region of interest" description="Disordered" evidence="1">
    <location>
        <begin position="1"/>
        <end position="186"/>
    </location>
</feature>
<evidence type="ECO:0000313" key="3">
    <source>
        <dbReference type="Proteomes" id="UP000025227"/>
    </source>
</evidence>
<name>A0A7I4YWV2_HAECO</name>
<keyword evidence="3" id="KW-1185">Reference proteome</keyword>
<dbReference type="OMA" id="QYNDERP"/>
<feature type="transmembrane region" description="Helical" evidence="2">
    <location>
        <begin position="297"/>
        <end position="318"/>
    </location>
</feature>
<reference evidence="4" key="1">
    <citation type="submission" date="2020-12" db="UniProtKB">
        <authorList>
            <consortium name="WormBaseParasite"/>
        </authorList>
    </citation>
    <scope>IDENTIFICATION</scope>
    <source>
        <strain evidence="4">MHco3</strain>
    </source>
</reference>
<feature type="compositionally biased region" description="Basic and acidic residues" evidence="1">
    <location>
        <begin position="27"/>
        <end position="44"/>
    </location>
</feature>
<dbReference type="PANTHER" id="PTHR33444:SF2">
    <property type="entry name" value="MARVEL DOMAIN-CONTAINING PROTEIN"/>
    <property type="match status" value="1"/>
</dbReference>
<feature type="transmembrane region" description="Helical" evidence="2">
    <location>
        <begin position="338"/>
        <end position="368"/>
    </location>
</feature>
<dbReference type="WBParaSite" id="HCON_00154870-00001">
    <property type="protein sequence ID" value="HCON_00154870-00001"/>
    <property type="gene ID" value="HCON_00154870"/>
</dbReference>
<organism evidence="3 4">
    <name type="scientific">Haemonchus contortus</name>
    <name type="common">Barber pole worm</name>
    <dbReference type="NCBI Taxonomy" id="6289"/>
    <lineage>
        <taxon>Eukaryota</taxon>
        <taxon>Metazoa</taxon>
        <taxon>Ecdysozoa</taxon>
        <taxon>Nematoda</taxon>
        <taxon>Chromadorea</taxon>
        <taxon>Rhabditida</taxon>
        <taxon>Rhabditina</taxon>
        <taxon>Rhabditomorpha</taxon>
        <taxon>Strongyloidea</taxon>
        <taxon>Trichostrongylidae</taxon>
        <taxon>Haemonchus</taxon>
    </lineage>
</organism>
<feature type="compositionally biased region" description="Polar residues" evidence="1">
    <location>
        <begin position="64"/>
        <end position="93"/>
    </location>
</feature>
<keyword evidence="2" id="KW-0472">Membrane</keyword>
<dbReference type="OrthoDB" id="6157510at2759"/>
<keyword evidence="2" id="KW-1133">Transmembrane helix</keyword>
<dbReference type="Proteomes" id="UP000025227">
    <property type="component" value="Unplaced"/>
</dbReference>
<evidence type="ECO:0000256" key="2">
    <source>
        <dbReference type="SAM" id="Phobius"/>
    </source>
</evidence>
<dbReference type="PANTHER" id="PTHR33444">
    <property type="entry name" value="SI:DKEY-19B23.12-RELATED"/>
    <property type="match status" value="1"/>
</dbReference>
<protein>
    <submittedName>
        <fullName evidence="4">Conserved plasma membrane protein</fullName>
    </submittedName>
</protein>